<evidence type="ECO:0000313" key="2">
    <source>
        <dbReference type="EMBL" id="CAD7641941.1"/>
    </source>
</evidence>
<accession>A0A7R9LHQ1</accession>
<sequence>MYPVATVAPPPTTQPPPPSPTKPPSPTTTAIPLDKDALLKRAAELDKLAKDEIAKFDKLQRRALVSNVESLDQTLLDLAAKINTTSGVLPLQVLESQLFWLERELTLEIDAIEAAYNMVVKLLNNAQLLDARIDKGIQKVGPDTPVGKALKEEKESLTKVVNQLKAATDARTIQVLEFDLALIEERLQPGHYILIMTKLWIFPPKWNWMP</sequence>
<feature type="compositionally biased region" description="Pro residues" evidence="1">
    <location>
        <begin position="8"/>
        <end position="26"/>
    </location>
</feature>
<evidence type="ECO:0000256" key="1">
    <source>
        <dbReference type="SAM" id="MobiDB-lite"/>
    </source>
</evidence>
<evidence type="ECO:0000313" key="3">
    <source>
        <dbReference type="Proteomes" id="UP000728032"/>
    </source>
</evidence>
<dbReference type="EMBL" id="OC915787">
    <property type="protein sequence ID" value="CAD7641941.1"/>
    <property type="molecule type" value="Genomic_DNA"/>
</dbReference>
<feature type="region of interest" description="Disordered" evidence="1">
    <location>
        <begin position="1"/>
        <end position="33"/>
    </location>
</feature>
<dbReference type="EMBL" id="CAJPVJ010000962">
    <property type="protein sequence ID" value="CAG2163772.1"/>
    <property type="molecule type" value="Genomic_DNA"/>
</dbReference>
<keyword evidence="3" id="KW-1185">Reference proteome</keyword>
<dbReference type="OrthoDB" id="10427447at2759"/>
<organism evidence="2">
    <name type="scientific">Oppiella nova</name>
    <dbReference type="NCBI Taxonomy" id="334625"/>
    <lineage>
        <taxon>Eukaryota</taxon>
        <taxon>Metazoa</taxon>
        <taxon>Ecdysozoa</taxon>
        <taxon>Arthropoda</taxon>
        <taxon>Chelicerata</taxon>
        <taxon>Arachnida</taxon>
        <taxon>Acari</taxon>
        <taxon>Acariformes</taxon>
        <taxon>Sarcoptiformes</taxon>
        <taxon>Oribatida</taxon>
        <taxon>Brachypylina</taxon>
        <taxon>Oppioidea</taxon>
        <taxon>Oppiidae</taxon>
        <taxon>Oppiella</taxon>
    </lineage>
</organism>
<dbReference type="AlphaFoldDB" id="A0A7R9LHQ1"/>
<reference evidence="2" key="1">
    <citation type="submission" date="2020-11" db="EMBL/GenBank/DDBJ databases">
        <authorList>
            <person name="Tran Van P."/>
        </authorList>
    </citation>
    <scope>NUCLEOTIDE SEQUENCE</scope>
</reference>
<gene>
    <name evidence="2" type="ORF">ONB1V03_LOCUS3337</name>
</gene>
<dbReference type="Proteomes" id="UP000728032">
    <property type="component" value="Unassembled WGS sequence"/>
</dbReference>
<name>A0A7R9LHQ1_9ACAR</name>
<protein>
    <submittedName>
        <fullName evidence="2">Uncharacterized protein</fullName>
    </submittedName>
</protein>
<proteinExistence type="predicted"/>